<dbReference type="InterPro" id="IPR015421">
    <property type="entry name" value="PyrdxlP-dep_Trfase_major"/>
</dbReference>
<feature type="region of interest" description="Disordered" evidence="4">
    <location>
        <begin position="1"/>
        <end position="23"/>
    </location>
</feature>
<accession>A0ABN2EYP5</accession>
<dbReference type="Proteomes" id="UP001500393">
    <property type="component" value="Unassembled WGS sequence"/>
</dbReference>
<evidence type="ECO:0000256" key="1">
    <source>
        <dbReference type="ARBA" id="ARBA00001933"/>
    </source>
</evidence>
<dbReference type="PANTHER" id="PTHR43713:SF3">
    <property type="entry name" value="GLUTAMATE-1-SEMIALDEHYDE 2,1-AMINOMUTASE 1, CHLOROPLASTIC-RELATED"/>
    <property type="match status" value="1"/>
</dbReference>
<keyword evidence="6" id="KW-1185">Reference proteome</keyword>
<comment type="caution">
    <text evidence="5">The sequence shown here is derived from an EMBL/GenBank/DDBJ whole genome shotgun (WGS) entry which is preliminary data.</text>
</comment>
<name>A0ABN2EYP5_9ACTN</name>
<dbReference type="PANTHER" id="PTHR43713">
    <property type="entry name" value="GLUTAMATE-1-SEMIALDEHYDE 2,1-AMINOMUTASE"/>
    <property type="match status" value="1"/>
</dbReference>
<evidence type="ECO:0000256" key="4">
    <source>
        <dbReference type="SAM" id="MobiDB-lite"/>
    </source>
</evidence>
<proteinExistence type="inferred from homology"/>
<protein>
    <submittedName>
        <fullName evidence="5">Glutamate-1-semialdehyde 2,1-aminomutase</fullName>
    </submittedName>
</protein>
<keyword evidence="2 3" id="KW-0663">Pyridoxal phosphate</keyword>
<feature type="compositionally biased region" description="Basic and acidic residues" evidence="4">
    <location>
        <begin position="12"/>
        <end position="23"/>
    </location>
</feature>
<sequence>MSTTTPLPAGNSHDHGGARRHFESATAASKDLWTRAERIFPQGVSGQAKFFTPYPVFVTSAQGAYVTDVSGRDYVDLLMGAGPLLLGHGHPAVVEAVRKQAVSMVNPMMPTRASIEYAERLQAHMPHLERLRFTNTGSEATRSAVRVARAATGRLKIAKFEGNYHGSDDAFLVSTHSSRLQGTPQRPEPVLDYAGLSPRLLDEVVVLPYNDAESAAALIAEHGSELAAVIMEPVSFSSGGGVPARPEFAAAVRAATAAHGIVLIFDEVLCALRLGLAGAPAYLGVTPDLVCIGKALGGGLPLAAFGGRADLMDGTLGVAAGARKVFQSGTFTENPLSVAAGAASLTVLETEDALTRADKAGERLRDGLRQLLLESGATATVTGVGSIVQLHLGVSEVHNRRDVLSGDLRQTADVLLGCVADGVLWPPIHPAVTSSEHTDADIDRVLHAVDGALARVVERPAKP</sequence>
<dbReference type="PIRSF" id="PIRSF000521">
    <property type="entry name" value="Transaminase_4ab_Lys_Orn"/>
    <property type="match status" value="1"/>
</dbReference>
<dbReference type="InterPro" id="IPR005814">
    <property type="entry name" value="Aminotrans_3"/>
</dbReference>
<dbReference type="RefSeq" id="WP_344222710.1">
    <property type="nucleotide sequence ID" value="NZ_BAAAOS010000074.1"/>
</dbReference>
<dbReference type="Pfam" id="PF00202">
    <property type="entry name" value="Aminotran_3"/>
    <property type="match status" value="1"/>
</dbReference>
<evidence type="ECO:0000256" key="3">
    <source>
        <dbReference type="RuleBase" id="RU003560"/>
    </source>
</evidence>
<organism evidence="5 6">
    <name type="scientific">Kribbella sancticallisti</name>
    <dbReference type="NCBI Taxonomy" id="460087"/>
    <lineage>
        <taxon>Bacteria</taxon>
        <taxon>Bacillati</taxon>
        <taxon>Actinomycetota</taxon>
        <taxon>Actinomycetes</taxon>
        <taxon>Propionibacteriales</taxon>
        <taxon>Kribbellaceae</taxon>
        <taxon>Kribbella</taxon>
    </lineage>
</organism>
<dbReference type="Gene3D" id="3.90.1150.10">
    <property type="entry name" value="Aspartate Aminotransferase, domain 1"/>
    <property type="match status" value="1"/>
</dbReference>
<dbReference type="EMBL" id="BAAAOS010000074">
    <property type="protein sequence ID" value="GAA1620181.1"/>
    <property type="molecule type" value="Genomic_DNA"/>
</dbReference>
<dbReference type="Gene3D" id="3.40.640.10">
    <property type="entry name" value="Type I PLP-dependent aspartate aminotransferase-like (Major domain)"/>
    <property type="match status" value="1"/>
</dbReference>
<dbReference type="InterPro" id="IPR015422">
    <property type="entry name" value="PyrdxlP-dep_Trfase_small"/>
</dbReference>
<comment type="cofactor">
    <cofactor evidence="1">
        <name>pyridoxal 5'-phosphate</name>
        <dbReference type="ChEBI" id="CHEBI:597326"/>
    </cofactor>
</comment>
<evidence type="ECO:0000256" key="2">
    <source>
        <dbReference type="ARBA" id="ARBA00022898"/>
    </source>
</evidence>
<evidence type="ECO:0000313" key="6">
    <source>
        <dbReference type="Proteomes" id="UP001500393"/>
    </source>
</evidence>
<dbReference type="SUPFAM" id="SSF53383">
    <property type="entry name" value="PLP-dependent transferases"/>
    <property type="match status" value="1"/>
</dbReference>
<dbReference type="InterPro" id="IPR015424">
    <property type="entry name" value="PyrdxlP-dep_Trfase"/>
</dbReference>
<reference evidence="5 6" key="1">
    <citation type="journal article" date="2019" name="Int. J. Syst. Evol. Microbiol.">
        <title>The Global Catalogue of Microorganisms (GCM) 10K type strain sequencing project: providing services to taxonomists for standard genome sequencing and annotation.</title>
        <authorList>
            <consortium name="The Broad Institute Genomics Platform"/>
            <consortium name="The Broad Institute Genome Sequencing Center for Infectious Disease"/>
            <person name="Wu L."/>
            <person name="Ma J."/>
        </authorList>
    </citation>
    <scope>NUCLEOTIDE SEQUENCE [LARGE SCALE GENOMIC DNA]</scope>
    <source>
        <strain evidence="5 6">JCM 14969</strain>
    </source>
</reference>
<dbReference type="CDD" id="cd00610">
    <property type="entry name" value="OAT_like"/>
    <property type="match status" value="1"/>
</dbReference>
<gene>
    <name evidence="5" type="primary">hemL_2</name>
    <name evidence="5" type="ORF">GCM10009789_87310</name>
</gene>
<comment type="similarity">
    <text evidence="3">Belongs to the class-III pyridoxal-phosphate-dependent aminotransferase family.</text>
</comment>
<dbReference type="InterPro" id="IPR049704">
    <property type="entry name" value="Aminotrans_3_PPA_site"/>
</dbReference>
<dbReference type="PROSITE" id="PS00600">
    <property type="entry name" value="AA_TRANSFER_CLASS_3"/>
    <property type="match status" value="1"/>
</dbReference>
<evidence type="ECO:0000313" key="5">
    <source>
        <dbReference type="EMBL" id="GAA1620181.1"/>
    </source>
</evidence>